<dbReference type="AlphaFoldDB" id="M1ADR6"/>
<keyword evidence="2" id="KW-1185">Reference proteome</keyword>
<dbReference type="Proteomes" id="UP000011115">
    <property type="component" value="Unassembled WGS sequence"/>
</dbReference>
<dbReference type="EnsemblPlants" id="PGSC0003DMT400020586">
    <property type="protein sequence ID" value="PGSC0003DMT400020586"/>
    <property type="gene ID" value="PGSC0003DMG402007971"/>
</dbReference>
<sequence>MVTLNVTKVSIHHHHQTPNLIPPAINKKKQPSKFKKLGIPGRLNQLLLNF</sequence>
<name>M1ADR6_SOLTU</name>
<dbReference type="Gramene" id="PGSC0003DMT400020586">
    <property type="protein sequence ID" value="PGSC0003DMT400020586"/>
    <property type="gene ID" value="PGSC0003DMG402007971"/>
</dbReference>
<evidence type="ECO:0000313" key="2">
    <source>
        <dbReference type="Proteomes" id="UP000011115"/>
    </source>
</evidence>
<dbReference type="HOGENOM" id="CLU_3128050_0_0_1"/>
<proteinExistence type="predicted"/>
<dbReference type="PaxDb" id="4113-PGSC0003DMT400020586"/>
<evidence type="ECO:0000313" key="1">
    <source>
        <dbReference type="EnsemblPlants" id="PGSC0003DMT400020586"/>
    </source>
</evidence>
<accession>M1ADR6</accession>
<reference evidence="2" key="1">
    <citation type="journal article" date="2011" name="Nature">
        <title>Genome sequence and analysis of the tuber crop potato.</title>
        <authorList>
            <consortium name="The Potato Genome Sequencing Consortium"/>
        </authorList>
    </citation>
    <scope>NUCLEOTIDE SEQUENCE [LARGE SCALE GENOMIC DNA]</scope>
    <source>
        <strain evidence="2">cv. DM1-3 516 R44</strain>
    </source>
</reference>
<reference evidence="1" key="2">
    <citation type="submission" date="2015-06" db="UniProtKB">
        <authorList>
            <consortium name="EnsemblPlants"/>
        </authorList>
    </citation>
    <scope>IDENTIFICATION</scope>
    <source>
        <strain evidence="1">DM1-3 516 R44</strain>
    </source>
</reference>
<protein>
    <submittedName>
        <fullName evidence="1">Uncharacterized protein</fullName>
    </submittedName>
</protein>
<organism evidence="1 2">
    <name type="scientific">Solanum tuberosum</name>
    <name type="common">Potato</name>
    <dbReference type="NCBI Taxonomy" id="4113"/>
    <lineage>
        <taxon>Eukaryota</taxon>
        <taxon>Viridiplantae</taxon>
        <taxon>Streptophyta</taxon>
        <taxon>Embryophyta</taxon>
        <taxon>Tracheophyta</taxon>
        <taxon>Spermatophyta</taxon>
        <taxon>Magnoliopsida</taxon>
        <taxon>eudicotyledons</taxon>
        <taxon>Gunneridae</taxon>
        <taxon>Pentapetalae</taxon>
        <taxon>asterids</taxon>
        <taxon>lamiids</taxon>
        <taxon>Solanales</taxon>
        <taxon>Solanaceae</taxon>
        <taxon>Solanoideae</taxon>
        <taxon>Solaneae</taxon>
        <taxon>Solanum</taxon>
    </lineage>
</organism>
<dbReference type="InParanoid" id="M1ADR6"/>